<dbReference type="AlphaFoldDB" id="A0A915K6I1"/>
<evidence type="ECO:0000313" key="1">
    <source>
        <dbReference type="Proteomes" id="UP000887565"/>
    </source>
</evidence>
<keyword evidence="1" id="KW-1185">Reference proteome</keyword>
<organism evidence="1 2">
    <name type="scientific">Romanomermis culicivorax</name>
    <name type="common">Nematode worm</name>
    <dbReference type="NCBI Taxonomy" id="13658"/>
    <lineage>
        <taxon>Eukaryota</taxon>
        <taxon>Metazoa</taxon>
        <taxon>Ecdysozoa</taxon>
        <taxon>Nematoda</taxon>
        <taxon>Enoplea</taxon>
        <taxon>Dorylaimia</taxon>
        <taxon>Mermithida</taxon>
        <taxon>Mermithoidea</taxon>
        <taxon>Mermithidae</taxon>
        <taxon>Romanomermis</taxon>
    </lineage>
</organism>
<proteinExistence type="predicted"/>
<reference evidence="2" key="1">
    <citation type="submission" date="2022-11" db="UniProtKB">
        <authorList>
            <consortium name="WormBaseParasite"/>
        </authorList>
    </citation>
    <scope>IDENTIFICATION</scope>
</reference>
<evidence type="ECO:0000313" key="2">
    <source>
        <dbReference type="WBParaSite" id="nRc.2.0.1.t33933-RA"/>
    </source>
</evidence>
<accession>A0A915K6I1</accession>
<protein>
    <submittedName>
        <fullName evidence="2">Uncharacterized protein</fullName>
    </submittedName>
</protein>
<name>A0A915K6I1_ROMCU</name>
<sequence length="229" mass="26252">MIFKNSHSVYTLADLSRHSVMNNYQNGNGVAKSPPNFGSATFILTRFMKQQTLMYQSTSRTDVYFLFRKKTQKRLRNGTVSMYFECQTCLDANDPFDRSKPCRVTVNEGLIVTDPDVGHSPFCAPLSKVQLERLRLDRETRQKCRSLGMAPSVAYREMISQIPERATNIVEQALLATYLPSYQSDFPQIIKPSIFDAQCQLSEGKFAEELPESVYLDELEADLHLERRQ</sequence>
<dbReference type="WBParaSite" id="nRc.2.0.1.t33933-RA">
    <property type="protein sequence ID" value="nRc.2.0.1.t33933-RA"/>
    <property type="gene ID" value="nRc.2.0.1.g33933"/>
</dbReference>
<dbReference type="Proteomes" id="UP000887565">
    <property type="component" value="Unplaced"/>
</dbReference>